<name>A0ABV2SDX2_9GAMM</name>
<evidence type="ECO:0000313" key="1">
    <source>
        <dbReference type="EMBL" id="MET4755584.1"/>
    </source>
</evidence>
<dbReference type="EMBL" id="JBEWTB010000002">
    <property type="protein sequence ID" value="MET4755584.1"/>
    <property type="molecule type" value="Genomic_DNA"/>
</dbReference>
<keyword evidence="2" id="KW-1185">Reference proteome</keyword>
<comment type="caution">
    <text evidence="1">The sequence shown here is derived from an EMBL/GenBank/DDBJ whole genome shotgun (WGS) entry which is preliminary data.</text>
</comment>
<organism evidence="1 2">
    <name type="scientific">Endozoicomonas lisbonensis</name>
    <dbReference type="NCBI Taxonomy" id="3120522"/>
    <lineage>
        <taxon>Bacteria</taxon>
        <taxon>Pseudomonadati</taxon>
        <taxon>Pseudomonadota</taxon>
        <taxon>Gammaproteobacteria</taxon>
        <taxon>Oceanospirillales</taxon>
        <taxon>Endozoicomonadaceae</taxon>
        <taxon>Endozoicomonas</taxon>
    </lineage>
</organism>
<accession>A0ABV2SDX2</accession>
<dbReference type="Proteomes" id="UP001549366">
    <property type="component" value="Unassembled WGS sequence"/>
</dbReference>
<evidence type="ECO:0000313" key="2">
    <source>
        <dbReference type="Proteomes" id="UP001549366"/>
    </source>
</evidence>
<gene>
    <name evidence="1" type="ORF">V5J35_000776</name>
</gene>
<protein>
    <submittedName>
        <fullName evidence="1">Uncharacterized protein</fullName>
    </submittedName>
</protein>
<sequence>MKKIKYIAACFRLYLMSIKHRHWATNVKGDPLKKRLCIVLFEANRYSYNEMKANWMPEIKKLDEAT</sequence>
<proteinExistence type="predicted"/>
<reference evidence="1 2" key="1">
    <citation type="submission" date="2024-06" db="EMBL/GenBank/DDBJ databases">
        <title>Genomic Encyclopedia of Type Strains, Phase V (KMG-V): Genome sequencing to study the core and pangenomes of soil and plant-associated prokaryotes.</title>
        <authorList>
            <person name="Whitman W."/>
        </authorList>
    </citation>
    <scope>NUCLEOTIDE SEQUENCE [LARGE SCALE GENOMIC DNA]</scope>
    <source>
        <strain evidence="1 2">NE40</strain>
    </source>
</reference>